<feature type="transmembrane region" description="Helical" evidence="5">
    <location>
        <begin position="206"/>
        <end position="223"/>
    </location>
</feature>
<dbReference type="InterPro" id="IPR005829">
    <property type="entry name" value="Sugar_transporter_CS"/>
</dbReference>
<dbReference type="InterPro" id="IPR011701">
    <property type="entry name" value="MFS"/>
</dbReference>
<evidence type="ECO:0000256" key="4">
    <source>
        <dbReference type="ARBA" id="ARBA00023136"/>
    </source>
</evidence>
<feature type="transmembrane region" description="Helical" evidence="5">
    <location>
        <begin position="235"/>
        <end position="253"/>
    </location>
</feature>
<feature type="transmembrane region" description="Helical" evidence="5">
    <location>
        <begin position="456"/>
        <end position="476"/>
    </location>
</feature>
<dbReference type="InterPro" id="IPR036259">
    <property type="entry name" value="MFS_trans_sf"/>
</dbReference>
<dbReference type="Gene3D" id="1.20.1250.20">
    <property type="entry name" value="MFS general substrate transporter like domains"/>
    <property type="match status" value="1"/>
</dbReference>
<keyword evidence="3 5" id="KW-1133">Transmembrane helix</keyword>
<keyword evidence="2 5" id="KW-0812">Transmembrane</keyword>
<feature type="transmembrane region" description="Helical" evidence="5">
    <location>
        <begin position="145"/>
        <end position="166"/>
    </location>
</feature>
<dbReference type="PROSITE" id="PS00217">
    <property type="entry name" value="SUGAR_TRANSPORT_2"/>
    <property type="match status" value="1"/>
</dbReference>
<dbReference type="PRINTS" id="PR01036">
    <property type="entry name" value="TCRTETB"/>
</dbReference>
<evidence type="ECO:0000256" key="2">
    <source>
        <dbReference type="ARBA" id="ARBA00022692"/>
    </source>
</evidence>
<evidence type="ECO:0000256" key="5">
    <source>
        <dbReference type="SAM" id="Phobius"/>
    </source>
</evidence>
<proteinExistence type="predicted"/>
<evidence type="ECO:0000259" key="6">
    <source>
        <dbReference type="PROSITE" id="PS50850"/>
    </source>
</evidence>
<protein>
    <submittedName>
        <fullName evidence="7">MFS transporter</fullName>
    </submittedName>
</protein>
<dbReference type="GO" id="GO:0005886">
    <property type="term" value="C:plasma membrane"/>
    <property type="evidence" value="ECO:0007669"/>
    <property type="project" value="UniProtKB-SubCell"/>
</dbReference>
<dbReference type="EMBL" id="BSTX01000004">
    <property type="protein sequence ID" value="GLZ80538.1"/>
    <property type="molecule type" value="Genomic_DNA"/>
</dbReference>
<dbReference type="PANTHER" id="PTHR42718">
    <property type="entry name" value="MAJOR FACILITATOR SUPERFAMILY MULTIDRUG TRANSPORTER MFSC"/>
    <property type="match status" value="1"/>
</dbReference>
<organism evidence="7 8">
    <name type="scientific">Actinorhabdospora filicis</name>
    <dbReference type="NCBI Taxonomy" id="1785913"/>
    <lineage>
        <taxon>Bacteria</taxon>
        <taxon>Bacillati</taxon>
        <taxon>Actinomycetota</taxon>
        <taxon>Actinomycetes</taxon>
        <taxon>Micromonosporales</taxon>
        <taxon>Micromonosporaceae</taxon>
        <taxon>Actinorhabdospora</taxon>
    </lineage>
</organism>
<dbReference type="SUPFAM" id="SSF103473">
    <property type="entry name" value="MFS general substrate transporter"/>
    <property type="match status" value="1"/>
</dbReference>
<evidence type="ECO:0000256" key="1">
    <source>
        <dbReference type="ARBA" id="ARBA00004651"/>
    </source>
</evidence>
<dbReference type="AlphaFoldDB" id="A0A9W6SQK6"/>
<reference evidence="7" key="1">
    <citation type="submission" date="2023-03" db="EMBL/GenBank/DDBJ databases">
        <title>Actinorhabdospora filicis NBRC 111898.</title>
        <authorList>
            <person name="Ichikawa N."/>
            <person name="Sato H."/>
            <person name="Tonouchi N."/>
        </authorList>
    </citation>
    <scope>NUCLEOTIDE SEQUENCE</scope>
    <source>
        <strain evidence="7">NBRC 111898</strain>
    </source>
</reference>
<feature type="transmembrane region" description="Helical" evidence="5">
    <location>
        <begin position="86"/>
        <end position="109"/>
    </location>
</feature>
<dbReference type="PANTHER" id="PTHR42718:SF49">
    <property type="entry name" value="EXPORT PROTEIN"/>
    <property type="match status" value="1"/>
</dbReference>
<sequence length="481" mass="48218">MTNPSIPIPIPRLRPSPAVTLTVVLAGFLTLPMLMSGTTVAMPRIGADLNAAGASLQWVVSGYFLAVASFGLVAGSLGDLFGRRRVFVAGLSVYLVGVTLSAAAPTILALDVARVVSGVGGGAVMTTGAAILAQTFTGRARNRAFAAMGTIAGVGMAVGPTLSGLLVELLDWRLTFALFAVVAAAMLTGTLFMAPGRREGRPRIDKAGVATFVAGLAALMYGVTQGAKSAWTDAVPLTVGAAALALLAAFVLIERKVKTPVLDLALLRDRGFLGWLLAAVTLAVGVSGLLVSLPGYLQGAGGVSPRTAGLMMLMMTVPILVVPQIAAFLINKGVPARALIGVALLAIAGGNAWLTTLSADLTGLLGPLALIGAGNGLAAGMIDAQAMGRVSPDRVGMASGLLGTIRGAGNALVMSAFGAVLIALTARAGDPEAAARAVSGKAEPALTGALTDAWHAVSWATAALAAAGALTVIALLRVRKP</sequence>
<feature type="transmembrane region" description="Helical" evidence="5">
    <location>
        <begin position="172"/>
        <end position="194"/>
    </location>
</feature>
<feature type="transmembrane region" description="Helical" evidence="5">
    <location>
        <begin position="403"/>
        <end position="424"/>
    </location>
</feature>
<keyword evidence="8" id="KW-1185">Reference proteome</keyword>
<accession>A0A9W6SQK6</accession>
<feature type="transmembrane region" description="Helical" evidence="5">
    <location>
        <begin position="361"/>
        <end position="382"/>
    </location>
</feature>
<feature type="transmembrane region" description="Helical" evidence="5">
    <location>
        <begin position="115"/>
        <end position="133"/>
    </location>
</feature>
<dbReference type="Gene3D" id="1.20.1720.10">
    <property type="entry name" value="Multidrug resistance protein D"/>
    <property type="match status" value="1"/>
</dbReference>
<keyword evidence="4 5" id="KW-0472">Membrane</keyword>
<comment type="subcellular location">
    <subcellularLocation>
        <location evidence="1">Cell membrane</location>
        <topology evidence="1">Multi-pass membrane protein</topology>
    </subcellularLocation>
</comment>
<feature type="domain" description="Major facilitator superfamily (MFS) profile" evidence="6">
    <location>
        <begin position="19"/>
        <end position="480"/>
    </location>
</feature>
<dbReference type="RefSeq" id="WP_285665742.1">
    <property type="nucleotide sequence ID" value="NZ_BSTX01000004.1"/>
</dbReference>
<dbReference type="Proteomes" id="UP001165079">
    <property type="component" value="Unassembled WGS sequence"/>
</dbReference>
<dbReference type="CDD" id="cd17321">
    <property type="entry name" value="MFS_MMR_MDR_like"/>
    <property type="match status" value="1"/>
</dbReference>
<evidence type="ECO:0000256" key="3">
    <source>
        <dbReference type="ARBA" id="ARBA00022989"/>
    </source>
</evidence>
<evidence type="ECO:0000313" key="8">
    <source>
        <dbReference type="Proteomes" id="UP001165079"/>
    </source>
</evidence>
<gene>
    <name evidence="7" type="ORF">Afil01_53450</name>
</gene>
<feature type="transmembrane region" description="Helical" evidence="5">
    <location>
        <begin position="309"/>
        <end position="331"/>
    </location>
</feature>
<feature type="transmembrane region" description="Helical" evidence="5">
    <location>
        <begin position="338"/>
        <end position="355"/>
    </location>
</feature>
<dbReference type="Pfam" id="PF07690">
    <property type="entry name" value="MFS_1"/>
    <property type="match status" value="1"/>
</dbReference>
<feature type="transmembrane region" description="Helical" evidence="5">
    <location>
        <begin position="51"/>
        <end position="74"/>
    </location>
</feature>
<dbReference type="GO" id="GO:0022857">
    <property type="term" value="F:transmembrane transporter activity"/>
    <property type="evidence" value="ECO:0007669"/>
    <property type="project" value="InterPro"/>
</dbReference>
<evidence type="ECO:0000313" key="7">
    <source>
        <dbReference type="EMBL" id="GLZ80538.1"/>
    </source>
</evidence>
<feature type="transmembrane region" description="Helical" evidence="5">
    <location>
        <begin position="273"/>
        <end position="297"/>
    </location>
</feature>
<dbReference type="InterPro" id="IPR020846">
    <property type="entry name" value="MFS_dom"/>
</dbReference>
<comment type="caution">
    <text evidence="7">The sequence shown here is derived from an EMBL/GenBank/DDBJ whole genome shotgun (WGS) entry which is preliminary data.</text>
</comment>
<dbReference type="PROSITE" id="PS50850">
    <property type="entry name" value="MFS"/>
    <property type="match status" value="1"/>
</dbReference>
<name>A0A9W6SQK6_9ACTN</name>